<dbReference type="GO" id="GO:0044272">
    <property type="term" value="P:sulfur compound biosynthetic process"/>
    <property type="evidence" value="ECO:0007669"/>
    <property type="project" value="UniProtKB-ARBA"/>
</dbReference>
<reference evidence="5 6" key="1">
    <citation type="journal article" date="2019" name="PLoS Pathog.">
        <title>Genome sequence of the bovine parasite Schistosoma bovis Tanzania.</title>
        <authorList>
            <person name="Oey H."/>
            <person name="Zakrzewski M."/>
            <person name="Gobert G."/>
            <person name="Gravermann K."/>
            <person name="Stoye J."/>
            <person name="Jones M."/>
            <person name="Mcmanus D."/>
            <person name="Krause L."/>
        </authorList>
    </citation>
    <scope>NUCLEOTIDE SEQUENCE [LARGE SCALE GENOMIC DNA]</scope>
    <source>
        <strain evidence="5 6">TAN1997</strain>
    </source>
</reference>
<evidence type="ECO:0000256" key="2">
    <source>
        <dbReference type="ARBA" id="ARBA00007103"/>
    </source>
</evidence>
<protein>
    <submittedName>
        <fullName evidence="5">Cystathionine beta-synthase</fullName>
    </submittedName>
</protein>
<dbReference type="Pfam" id="PF00291">
    <property type="entry name" value="PALP"/>
    <property type="match status" value="1"/>
</dbReference>
<dbReference type="CDD" id="cd01561">
    <property type="entry name" value="CBS_like"/>
    <property type="match status" value="1"/>
</dbReference>
<evidence type="ECO:0000256" key="1">
    <source>
        <dbReference type="ARBA" id="ARBA00001933"/>
    </source>
</evidence>
<comment type="similarity">
    <text evidence="2">Belongs to the cysteine synthase/cystathionine beta-synthase family.</text>
</comment>
<sequence>MNNSWKRPDLPSKCTFSSKQSIIESPHHHHDHPHNSIFKRKKILNHSLELIGNTPLIQLNQIVKNEGIECELLGKCEFLNIGGSIKDRIAKRMIEEAELEGIGLALTASLKGYRCIIVMSEKMSSEKESYLRCLGAEIVRTPASANFDHPDSLFRVSEKIKNEIGPSAHIMNQYTNPYNPIAHFDETAEEILRDCTEENGQIKLDMLVVGVGTGGTITGISRKIKMKVPNCLIVGVDPIGSILANPECQETTPYDVEGIGYDFFPTVLDTNGIDKWCKTGDHESFEMARRLIHEEGLPCGMLDILDKHDIGYHLVINHDVLIITKCFIEFLSVINFFHKGGSSGAAVAGAIRTIKELGLGKNSRIVVILPDNVRNYM</sequence>
<evidence type="ECO:0000313" key="5">
    <source>
        <dbReference type="EMBL" id="RTG84898.1"/>
    </source>
</evidence>
<dbReference type="PANTHER" id="PTHR10314">
    <property type="entry name" value="CYSTATHIONINE BETA-SYNTHASE"/>
    <property type="match status" value="1"/>
</dbReference>
<keyword evidence="6" id="KW-1185">Reference proteome</keyword>
<evidence type="ECO:0000259" key="4">
    <source>
        <dbReference type="Pfam" id="PF00291"/>
    </source>
</evidence>
<dbReference type="EMBL" id="QMKO01002078">
    <property type="protein sequence ID" value="RTG84898.1"/>
    <property type="molecule type" value="Genomic_DNA"/>
</dbReference>
<dbReference type="GO" id="GO:0006534">
    <property type="term" value="P:cysteine metabolic process"/>
    <property type="evidence" value="ECO:0007669"/>
    <property type="project" value="UniProtKB-ARBA"/>
</dbReference>
<evidence type="ECO:0000256" key="3">
    <source>
        <dbReference type="ARBA" id="ARBA00022898"/>
    </source>
</evidence>
<organism evidence="5 6">
    <name type="scientific">Schistosoma bovis</name>
    <name type="common">Blood fluke</name>
    <dbReference type="NCBI Taxonomy" id="6184"/>
    <lineage>
        <taxon>Eukaryota</taxon>
        <taxon>Metazoa</taxon>
        <taxon>Spiralia</taxon>
        <taxon>Lophotrochozoa</taxon>
        <taxon>Platyhelminthes</taxon>
        <taxon>Trematoda</taxon>
        <taxon>Digenea</taxon>
        <taxon>Strigeidida</taxon>
        <taxon>Schistosomatoidea</taxon>
        <taxon>Schistosomatidae</taxon>
        <taxon>Schistosoma</taxon>
    </lineage>
</organism>
<dbReference type="InterPro" id="IPR036052">
    <property type="entry name" value="TrpB-like_PALP_sf"/>
</dbReference>
<gene>
    <name evidence="5" type="ORF">DC041_0011751</name>
</gene>
<accession>A0A430QAZ6</accession>
<dbReference type="STRING" id="6184.A0A430QAZ6"/>
<feature type="domain" description="Tryptophan synthase beta chain-like PALP" evidence="4">
    <location>
        <begin position="50"/>
        <end position="300"/>
    </location>
</feature>
<proteinExistence type="inferred from homology"/>
<dbReference type="InterPro" id="IPR050214">
    <property type="entry name" value="Cys_Synth/Cystath_Beta-Synth"/>
</dbReference>
<dbReference type="FunFam" id="3.40.50.1100:FF:000118">
    <property type="entry name" value="Related to CYS4-cystathionine beta-synthase"/>
    <property type="match status" value="1"/>
</dbReference>
<dbReference type="AlphaFoldDB" id="A0A430QAZ6"/>
<dbReference type="Gene3D" id="3.40.50.1100">
    <property type="match status" value="3"/>
</dbReference>
<comment type="caution">
    <text evidence="5">The sequence shown here is derived from an EMBL/GenBank/DDBJ whole genome shotgun (WGS) entry which is preliminary data.</text>
</comment>
<name>A0A430QAZ6_SCHBO</name>
<dbReference type="Proteomes" id="UP000290809">
    <property type="component" value="Unassembled WGS sequence"/>
</dbReference>
<evidence type="ECO:0000313" key="6">
    <source>
        <dbReference type="Proteomes" id="UP000290809"/>
    </source>
</evidence>
<comment type="cofactor">
    <cofactor evidence="1">
        <name>pyridoxal 5'-phosphate</name>
        <dbReference type="ChEBI" id="CHEBI:597326"/>
    </cofactor>
</comment>
<dbReference type="SUPFAM" id="SSF53686">
    <property type="entry name" value="Tryptophan synthase beta subunit-like PLP-dependent enzymes"/>
    <property type="match status" value="1"/>
</dbReference>
<keyword evidence="3" id="KW-0663">Pyridoxal phosphate</keyword>
<dbReference type="GO" id="GO:0009069">
    <property type="term" value="P:serine family amino acid metabolic process"/>
    <property type="evidence" value="ECO:0007669"/>
    <property type="project" value="UniProtKB-ARBA"/>
</dbReference>
<dbReference type="InterPro" id="IPR001926">
    <property type="entry name" value="TrpB-like_PALP"/>
</dbReference>